<accession>A0AAE3GDW0</accession>
<keyword evidence="3" id="KW-1185">Reference proteome</keyword>
<feature type="chain" id="PRO_5042144291" evidence="1">
    <location>
        <begin position="27"/>
        <end position="144"/>
    </location>
</feature>
<organism evidence="2 3">
    <name type="scientific">Goodfellowiella coeruleoviolacea</name>
    <dbReference type="NCBI Taxonomy" id="334858"/>
    <lineage>
        <taxon>Bacteria</taxon>
        <taxon>Bacillati</taxon>
        <taxon>Actinomycetota</taxon>
        <taxon>Actinomycetes</taxon>
        <taxon>Pseudonocardiales</taxon>
        <taxon>Pseudonocardiaceae</taxon>
        <taxon>Goodfellowiella</taxon>
    </lineage>
</organism>
<keyword evidence="1" id="KW-0732">Signal</keyword>
<evidence type="ECO:0000313" key="2">
    <source>
        <dbReference type="EMBL" id="MCP2165494.1"/>
    </source>
</evidence>
<proteinExistence type="predicted"/>
<dbReference type="RefSeq" id="WP_253770367.1">
    <property type="nucleotide sequence ID" value="NZ_JAMTCK010000005.1"/>
</dbReference>
<reference evidence="2" key="1">
    <citation type="submission" date="2022-06" db="EMBL/GenBank/DDBJ databases">
        <title>Genomic Encyclopedia of Archaeal and Bacterial Type Strains, Phase II (KMG-II): from individual species to whole genera.</title>
        <authorList>
            <person name="Goeker M."/>
        </authorList>
    </citation>
    <scope>NUCLEOTIDE SEQUENCE</scope>
    <source>
        <strain evidence="2">DSM 43935</strain>
    </source>
</reference>
<dbReference type="PROSITE" id="PS51257">
    <property type="entry name" value="PROKAR_LIPOPROTEIN"/>
    <property type="match status" value="1"/>
</dbReference>
<comment type="caution">
    <text evidence="2">The sequence shown here is derived from an EMBL/GenBank/DDBJ whole genome shotgun (WGS) entry which is preliminary data.</text>
</comment>
<dbReference type="AlphaFoldDB" id="A0AAE3GDW0"/>
<gene>
    <name evidence="2" type="ORF">LX83_002352</name>
</gene>
<feature type="signal peptide" evidence="1">
    <location>
        <begin position="1"/>
        <end position="26"/>
    </location>
</feature>
<dbReference type="Proteomes" id="UP001206128">
    <property type="component" value="Unassembled WGS sequence"/>
</dbReference>
<dbReference type="NCBIfam" id="NF037950">
    <property type="entry name" value="spanin2_1"/>
    <property type="match status" value="1"/>
</dbReference>
<protein>
    <submittedName>
        <fullName evidence="2">Uncharacterized protein</fullName>
    </submittedName>
</protein>
<evidence type="ECO:0000256" key="1">
    <source>
        <dbReference type="SAM" id="SignalP"/>
    </source>
</evidence>
<sequence>MRRIRPRPLFPRPVSTVLLGLGVSSALVLTGCAEVEQVADSVSNAGDVVASVTDRAGVCTEALRLAGFAPDLGSPEQAVDQAHKAAEELTALSAQTADEAVRTAVTDLATSLEKVSLADLDAESGLRWVEQKAEQVEALARACS</sequence>
<name>A0AAE3GDW0_9PSEU</name>
<evidence type="ECO:0000313" key="3">
    <source>
        <dbReference type="Proteomes" id="UP001206128"/>
    </source>
</evidence>
<dbReference type="EMBL" id="JAMTCK010000005">
    <property type="protein sequence ID" value="MCP2165494.1"/>
    <property type="molecule type" value="Genomic_DNA"/>
</dbReference>